<dbReference type="InterPro" id="IPR050218">
    <property type="entry name" value="LptD"/>
</dbReference>
<proteinExistence type="predicted"/>
<evidence type="ECO:0000256" key="1">
    <source>
        <dbReference type="SAM" id="Phobius"/>
    </source>
</evidence>
<dbReference type="AlphaFoldDB" id="A0A1S1YY38"/>
<dbReference type="STRING" id="915059.NH26_05910"/>
<keyword evidence="1" id="KW-1133">Transmembrane helix</keyword>
<dbReference type="PANTHER" id="PTHR30189:SF1">
    <property type="entry name" value="LPS-ASSEMBLY PROTEIN LPTD"/>
    <property type="match status" value="1"/>
</dbReference>
<dbReference type="Proteomes" id="UP000179797">
    <property type="component" value="Unassembled WGS sequence"/>
</dbReference>
<gene>
    <name evidence="3" type="ORF">NH26_05910</name>
</gene>
<feature type="transmembrane region" description="Helical" evidence="1">
    <location>
        <begin position="34"/>
        <end position="57"/>
    </location>
</feature>
<evidence type="ECO:0000259" key="2">
    <source>
        <dbReference type="Pfam" id="PF19838"/>
    </source>
</evidence>
<name>A0A1S1YY38_FLAPC</name>
<keyword evidence="1" id="KW-0472">Membrane</keyword>
<evidence type="ECO:0000313" key="3">
    <source>
        <dbReference type="EMBL" id="OHX65921.1"/>
    </source>
</evidence>
<organism evidence="3 4">
    <name type="scientific">Flammeovirga pacifica</name>
    <dbReference type="NCBI Taxonomy" id="915059"/>
    <lineage>
        <taxon>Bacteria</taxon>
        <taxon>Pseudomonadati</taxon>
        <taxon>Bacteroidota</taxon>
        <taxon>Cytophagia</taxon>
        <taxon>Cytophagales</taxon>
        <taxon>Flammeovirgaceae</taxon>
        <taxon>Flammeovirga</taxon>
    </lineage>
</organism>
<dbReference type="InterPro" id="IPR045659">
    <property type="entry name" value="LptD_2"/>
</dbReference>
<keyword evidence="4" id="KW-1185">Reference proteome</keyword>
<dbReference type="EMBL" id="JRYR02000001">
    <property type="protein sequence ID" value="OHX65921.1"/>
    <property type="molecule type" value="Genomic_DNA"/>
</dbReference>
<dbReference type="GO" id="GO:1990351">
    <property type="term" value="C:transporter complex"/>
    <property type="evidence" value="ECO:0007669"/>
    <property type="project" value="TreeGrafter"/>
</dbReference>
<dbReference type="GO" id="GO:0009279">
    <property type="term" value="C:cell outer membrane"/>
    <property type="evidence" value="ECO:0007669"/>
    <property type="project" value="TreeGrafter"/>
</dbReference>
<dbReference type="PANTHER" id="PTHR30189">
    <property type="entry name" value="LPS-ASSEMBLY PROTEIN"/>
    <property type="match status" value="1"/>
</dbReference>
<sequence length="1050" mass="119076">MILKTQNITLNLYEVGLKLYADFMFKLFSRSLNILNFLQNLLYGLASIFLIICFSGTHAEAGELSEEDVAFFYKVENDTAKSRKAVRTLSKTIRQLNATSKNETLEKYAAALYAFSDSILFRGDRELQQVRKDMSDPDIVEQIVDLNNALVSDDEFEWDNVDVEVFDELDNILLEFSNSENYVSPEEIYNTLDLLKTEGAESIASVEDPIDDPVEYTADSSDFVMRTQTMYLKGNAEVEFGEQKLNSGSIEMNFVTHIVKAQGIKDSTGHVVEKPVFVDGQSTFNANQMIYNYETGKGLIKGIVTEESDGIITSQLVKKTAGEEMYMSDNVYTTCRLEHPHFGFKTQKLKVVPEKNIVSGPFLVELNESPLPLGFFFGIFPATTNNTSGFIMPTYGESTDRGFYLRDGGVFLALTDYFNLQVLGSAYTLGGWGVRTQSQYRKRYAFSGSFGFDYINNLFQENDGSVSTQTDYSIRWTHSQESKKNSRFSANVNIANSDYNRNNSQNPNDYLQSSMNSSVSYSNSFAVGNVNFSTTAQTRYQQNVQTGEATLAPEASLNMARARPFKTLFKKSNPISEIGITYNMSARGEMTNKLGTNKLPFDVVGADNTDDDGLGEDGKYPDLLANLGDYSDQFRWGVTHDIPVSTQMKVLKYFTLSPSFSYKEYWHPVSYDYTYLESENAVLVDTTNELTRYSEYRTSVGFNTNMFMFYNMKGGSIIRHTIQPSISYNFNPDFGDPTFDYYQWVQTNESNTNGTKVFRSQGGLVGAPNGARSQALSFSINNILELKSGRKGEDGKAKKTMILNNLNMSSGYDFERDSLNWSDINAGFRTTLLKKVDVSVNSRWDPYRYIAQDTQYDEELGKEVVTSQYKSKFLLAETNGGLAQLSNLTVAVGTRLQPKGSKEKKEKKLDEMEPRNEMERQMLDEMRRNPDLYMDFDIPWSLSLNYSLNYSKLGLAEPTVTQTLTFSGDLSLTPKWKVAFRSGYDFKLGSFSYTSLDLTRDLHCWQLTANWIPFGPRQSYNITIAVKAAMLQDLKWEKRNSWIDRNDRFQ</sequence>
<feature type="domain" description="LPS-assembly protein LptD central" evidence="2">
    <location>
        <begin position="357"/>
        <end position="847"/>
    </location>
</feature>
<reference evidence="3 4" key="1">
    <citation type="journal article" date="2012" name="Int. J. Syst. Evol. Microbiol.">
        <title>Flammeovirga pacifica sp. nov., isolated from deep-sea sediment.</title>
        <authorList>
            <person name="Xu H."/>
            <person name="Fu Y."/>
            <person name="Yang N."/>
            <person name="Ding Z."/>
            <person name="Lai Q."/>
            <person name="Zeng R."/>
        </authorList>
    </citation>
    <scope>NUCLEOTIDE SEQUENCE [LARGE SCALE GENOMIC DNA]</scope>
    <source>
        <strain evidence="4">DSM 24597 / LMG 26175 / WPAGA1</strain>
    </source>
</reference>
<accession>A0A1S1YY38</accession>
<dbReference type="Pfam" id="PF19838">
    <property type="entry name" value="LptD_2"/>
    <property type="match status" value="1"/>
</dbReference>
<keyword evidence="1" id="KW-0812">Transmembrane</keyword>
<evidence type="ECO:0000313" key="4">
    <source>
        <dbReference type="Proteomes" id="UP000179797"/>
    </source>
</evidence>
<protein>
    <recommendedName>
        <fullName evidence="2">LPS-assembly protein LptD central domain-containing protein</fullName>
    </recommendedName>
</protein>
<comment type="caution">
    <text evidence="3">The sequence shown here is derived from an EMBL/GenBank/DDBJ whole genome shotgun (WGS) entry which is preliminary data.</text>
</comment>